<evidence type="ECO:0000259" key="2">
    <source>
        <dbReference type="Pfam" id="PF00535"/>
    </source>
</evidence>
<evidence type="ECO:0000256" key="1">
    <source>
        <dbReference type="ARBA" id="ARBA00022679"/>
    </source>
</evidence>
<dbReference type="GO" id="GO:0016740">
    <property type="term" value="F:transferase activity"/>
    <property type="evidence" value="ECO:0007669"/>
    <property type="project" value="UniProtKB-KW"/>
</dbReference>
<name>A0A9X1RXU8_9FLAO</name>
<sequence>MNTPLVSIIVPCYNQAKYLDDALESVLNQKYSNWECIIVNDGSSDKTEIIAAKWLKKDDRFQYLFQKNAGLSTARNNGIEKASGEYILPLDADDMVSSDYINSAVKSFMEDPELKLVYPEVEKFGEETGLLSVPDFSRITLARQNMIICSALFKKNEWKKVGGYDPNLIYGLEDWEFWIAILQNGGNVKKLQIRGIYYRIKKISMSKAITAEEILWTENYVLKKHPRFFISNYNAIVQELQDLEYLLKSEKFLLNCLFKRILNFTFFK</sequence>
<comment type="caution">
    <text evidence="4">The sequence shown here is derived from an EMBL/GenBank/DDBJ whole genome shotgun (WGS) entry which is preliminary data.</text>
</comment>
<feature type="domain" description="Galactosyltransferase C-terminal" evidence="3">
    <location>
        <begin position="149"/>
        <end position="201"/>
    </location>
</feature>
<dbReference type="InterPro" id="IPR029044">
    <property type="entry name" value="Nucleotide-diphossugar_trans"/>
</dbReference>
<feature type="domain" description="Glycosyltransferase 2-like" evidence="2">
    <location>
        <begin position="7"/>
        <end position="136"/>
    </location>
</feature>
<dbReference type="AlphaFoldDB" id="A0A9X1RXU8"/>
<dbReference type="RefSeq" id="WP_229340161.1">
    <property type="nucleotide sequence ID" value="NZ_JAJBZG010000004.1"/>
</dbReference>
<dbReference type="SUPFAM" id="SSF53448">
    <property type="entry name" value="Nucleotide-diphospho-sugar transferases"/>
    <property type="match status" value="1"/>
</dbReference>
<dbReference type="CDD" id="cd00761">
    <property type="entry name" value="Glyco_tranf_GTA_type"/>
    <property type="match status" value="1"/>
</dbReference>
<evidence type="ECO:0000313" key="4">
    <source>
        <dbReference type="EMBL" id="MCB7481327.1"/>
    </source>
</evidence>
<dbReference type="EMBL" id="JAJBZG010000004">
    <property type="protein sequence ID" value="MCB7481327.1"/>
    <property type="molecule type" value="Genomic_DNA"/>
</dbReference>
<dbReference type="Pfam" id="PF00535">
    <property type="entry name" value="Glycos_transf_2"/>
    <property type="match status" value="1"/>
</dbReference>
<dbReference type="Pfam" id="PF02709">
    <property type="entry name" value="Glyco_transf_7C"/>
    <property type="match status" value="1"/>
</dbReference>
<reference evidence="4" key="1">
    <citation type="submission" date="2021-10" db="EMBL/GenBank/DDBJ databases">
        <title>Gramella sp. ASW11-100T, isolated from marine sediment.</title>
        <authorList>
            <person name="Xia C."/>
        </authorList>
    </citation>
    <scope>NUCLEOTIDE SEQUENCE</scope>
    <source>
        <strain evidence="4">ASW11-100</strain>
    </source>
</reference>
<dbReference type="Gene3D" id="3.90.550.10">
    <property type="entry name" value="Spore Coat Polysaccharide Biosynthesis Protein SpsA, Chain A"/>
    <property type="match status" value="1"/>
</dbReference>
<dbReference type="InterPro" id="IPR050834">
    <property type="entry name" value="Glycosyltransf_2"/>
</dbReference>
<dbReference type="InterPro" id="IPR001173">
    <property type="entry name" value="Glyco_trans_2-like"/>
</dbReference>
<gene>
    <name evidence="4" type="ORF">LGQ90_08660</name>
</gene>
<keyword evidence="1" id="KW-0808">Transferase</keyword>
<evidence type="ECO:0000259" key="3">
    <source>
        <dbReference type="Pfam" id="PF02709"/>
    </source>
</evidence>
<dbReference type="Proteomes" id="UP001139414">
    <property type="component" value="Unassembled WGS sequence"/>
</dbReference>
<organism evidence="4 5">
    <name type="scientific">Christiangramia sediminis</name>
    <dbReference type="NCBI Taxonomy" id="2881336"/>
    <lineage>
        <taxon>Bacteria</taxon>
        <taxon>Pseudomonadati</taxon>
        <taxon>Bacteroidota</taxon>
        <taxon>Flavobacteriia</taxon>
        <taxon>Flavobacteriales</taxon>
        <taxon>Flavobacteriaceae</taxon>
        <taxon>Christiangramia</taxon>
    </lineage>
</organism>
<proteinExistence type="predicted"/>
<keyword evidence="5" id="KW-1185">Reference proteome</keyword>
<dbReference type="PANTHER" id="PTHR43685:SF2">
    <property type="entry name" value="GLYCOSYLTRANSFERASE 2-LIKE DOMAIN-CONTAINING PROTEIN"/>
    <property type="match status" value="1"/>
</dbReference>
<dbReference type="PANTHER" id="PTHR43685">
    <property type="entry name" value="GLYCOSYLTRANSFERASE"/>
    <property type="match status" value="1"/>
</dbReference>
<dbReference type="InterPro" id="IPR027791">
    <property type="entry name" value="Galactosyl_T_C"/>
</dbReference>
<accession>A0A9X1RXU8</accession>
<evidence type="ECO:0000313" key="5">
    <source>
        <dbReference type="Proteomes" id="UP001139414"/>
    </source>
</evidence>
<protein>
    <submittedName>
        <fullName evidence="4">Glycosyltransferase family 2 protein</fullName>
    </submittedName>
</protein>